<keyword evidence="1" id="KW-0732">Signal</keyword>
<dbReference type="AlphaFoldDB" id="B8I6L7"/>
<feature type="chain" id="PRO_5039066354" evidence="1">
    <location>
        <begin position="24"/>
        <end position="546"/>
    </location>
</feature>
<dbReference type="OrthoDB" id="9794671at2"/>
<evidence type="ECO:0000313" key="4">
    <source>
        <dbReference type="Proteomes" id="UP000001349"/>
    </source>
</evidence>
<dbReference type="InterPro" id="IPR051922">
    <property type="entry name" value="Bact_Sporulation_Assoc"/>
</dbReference>
<protein>
    <submittedName>
        <fullName evidence="3">SpoIID/LytB domain protein</fullName>
    </submittedName>
</protein>
<sequence length="546" mass="59816" precursor="true">MKKMCLFLGIVMIFMMMPGFNNLNTSAAEATSVKIGLYYGSTAQSQIDISADKGVAFSAFDAKAGKYYNVFNSNAGQTVTIRKDSYFIKSGTKYTPVAATGKPTSGPFHIRLSGSFNSYNDTVLPIKSYSEKGIAAYPVYTDSGWQIWTGFYVSKSAAQTATSTVKSKLGENTYTVIDELSSRIYCTDQNGNVLFMYSSSDSLLRGKSLSTANSNPVKIGTSLYRGQVEFLRMSDSDMTIINVLPFEEYLYGVVPNEMPAYSNIEALKTQAVAARTYSYRSINKHSKNGFNLCATTHCQVYKGFSSENANTNKAVDETRNMVVTYNGALAETVFSASTGGRTEDAENVWGSSIPYLKSVEDKYESGKSYNYNWTMKFTTDEISTKLKSYGLGTVTGIEITKYSAAGRPIEMIIRGTLKPEGVTIKNERCRTFLGLPSQMYSISSDANINIQINNKTENVSLSQIKIITRDGEKTYNDPSQKVTIIGANGNKSVVSSSPGEYVFTGKGWGHAVGMSQEGAMGMAKAGFTYDQILTHYYTGTKVELKK</sequence>
<organism evidence="3 4">
    <name type="scientific">Ruminiclostridium cellulolyticum (strain ATCC 35319 / DSM 5812 / JCM 6584 / H10)</name>
    <name type="common">Clostridium cellulolyticum</name>
    <dbReference type="NCBI Taxonomy" id="394503"/>
    <lineage>
        <taxon>Bacteria</taxon>
        <taxon>Bacillati</taxon>
        <taxon>Bacillota</taxon>
        <taxon>Clostridia</taxon>
        <taxon>Eubacteriales</taxon>
        <taxon>Oscillospiraceae</taxon>
        <taxon>Ruminiclostridium</taxon>
    </lineage>
</organism>
<dbReference type="InterPro" id="IPR013693">
    <property type="entry name" value="SpoIID/LytB_N"/>
</dbReference>
<feature type="signal peptide" evidence="1">
    <location>
        <begin position="1"/>
        <end position="23"/>
    </location>
</feature>
<dbReference type="PANTHER" id="PTHR30032:SF4">
    <property type="entry name" value="AMIDASE ENHANCER"/>
    <property type="match status" value="1"/>
</dbReference>
<dbReference type="GO" id="GO:0030288">
    <property type="term" value="C:outer membrane-bounded periplasmic space"/>
    <property type="evidence" value="ECO:0007669"/>
    <property type="project" value="TreeGrafter"/>
</dbReference>
<name>B8I6L7_RUMCH</name>
<dbReference type="Proteomes" id="UP000001349">
    <property type="component" value="Chromosome"/>
</dbReference>
<accession>B8I6L7</accession>
<dbReference type="STRING" id="394503.Ccel_0527"/>
<dbReference type="RefSeq" id="WP_015924082.1">
    <property type="nucleotide sequence ID" value="NC_011898.1"/>
</dbReference>
<evidence type="ECO:0000313" key="3">
    <source>
        <dbReference type="EMBL" id="ACL74909.1"/>
    </source>
</evidence>
<dbReference type="EMBL" id="CP001348">
    <property type="protein sequence ID" value="ACL74909.1"/>
    <property type="molecule type" value="Genomic_DNA"/>
</dbReference>
<evidence type="ECO:0000259" key="2">
    <source>
        <dbReference type="Pfam" id="PF08486"/>
    </source>
</evidence>
<reference evidence="3 4" key="1">
    <citation type="submission" date="2009-01" db="EMBL/GenBank/DDBJ databases">
        <title>Complete sequence of Clostridium cellulolyticum H10.</title>
        <authorList>
            <consortium name="US DOE Joint Genome Institute"/>
            <person name="Lucas S."/>
            <person name="Copeland A."/>
            <person name="Lapidus A."/>
            <person name="Glavina del Rio T."/>
            <person name="Dalin E."/>
            <person name="Tice H."/>
            <person name="Bruce D."/>
            <person name="Goodwin L."/>
            <person name="Pitluck S."/>
            <person name="Chertkov O."/>
            <person name="Saunders E."/>
            <person name="Brettin T."/>
            <person name="Detter J.C."/>
            <person name="Han C."/>
            <person name="Larimer F."/>
            <person name="Land M."/>
            <person name="Hauser L."/>
            <person name="Kyrpides N."/>
            <person name="Ivanova N."/>
            <person name="Zhou J."/>
            <person name="Richardson P."/>
        </authorList>
    </citation>
    <scope>NUCLEOTIDE SEQUENCE [LARGE SCALE GENOMIC DNA]</scope>
    <source>
        <strain evidence="4">ATCC 35319 / DSM 5812 / JCM 6584 / H10</strain>
    </source>
</reference>
<dbReference type="HOGENOM" id="CLU_021203_3_0_9"/>
<evidence type="ECO:0000256" key="1">
    <source>
        <dbReference type="SAM" id="SignalP"/>
    </source>
</evidence>
<feature type="domain" description="Sporulation stage II protein D amidase enhancer LytB N-terminal" evidence="2">
    <location>
        <begin position="235"/>
        <end position="325"/>
    </location>
</feature>
<dbReference type="InterPro" id="IPR013486">
    <property type="entry name" value="SpoIID/LytB"/>
</dbReference>
<dbReference type="PANTHER" id="PTHR30032">
    <property type="entry name" value="N-ACETYLMURAMOYL-L-ALANINE AMIDASE-RELATED"/>
    <property type="match status" value="1"/>
</dbReference>
<gene>
    <name evidence="3" type="ordered locus">Ccel_0527</name>
</gene>
<keyword evidence="4" id="KW-1185">Reference proteome</keyword>
<proteinExistence type="predicted"/>
<dbReference type="KEGG" id="cce:Ccel_0527"/>
<dbReference type="eggNOG" id="COG2385">
    <property type="taxonomic scope" value="Bacteria"/>
</dbReference>
<dbReference type="NCBIfam" id="TIGR02669">
    <property type="entry name" value="SpoIID_LytB"/>
    <property type="match status" value="1"/>
</dbReference>
<dbReference type="Pfam" id="PF08486">
    <property type="entry name" value="SpoIID"/>
    <property type="match status" value="1"/>
</dbReference>
<dbReference type="GO" id="GO:0030435">
    <property type="term" value="P:sporulation resulting in formation of a cellular spore"/>
    <property type="evidence" value="ECO:0007669"/>
    <property type="project" value="InterPro"/>
</dbReference>